<keyword evidence="2" id="KW-1185">Reference proteome</keyword>
<accession>A0ACB9QJ00</accession>
<comment type="caution">
    <text evidence="1">The sequence shown here is derived from an EMBL/GenBank/DDBJ whole genome shotgun (WGS) entry which is preliminary data.</text>
</comment>
<proteinExistence type="predicted"/>
<organism evidence="1 2">
    <name type="scientific">Melastoma candidum</name>
    <dbReference type="NCBI Taxonomy" id="119954"/>
    <lineage>
        <taxon>Eukaryota</taxon>
        <taxon>Viridiplantae</taxon>
        <taxon>Streptophyta</taxon>
        <taxon>Embryophyta</taxon>
        <taxon>Tracheophyta</taxon>
        <taxon>Spermatophyta</taxon>
        <taxon>Magnoliopsida</taxon>
        <taxon>eudicotyledons</taxon>
        <taxon>Gunneridae</taxon>
        <taxon>Pentapetalae</taxon>
        <taxon>rosids</taxon>
        <taxon>malvids</taxon>
        <taxon>Myrtales</taxon>
        <taxon>Melastomataceae</taxon>
        <taxon>Melastomatoideae</taxon>
        <taxon>Melastomateae</taxon>
        <taxon>Melastoma</taxon>
    </lineage>
</organism>
<sequence length="219" mass="25011">MEEEDPTSIVPRLKLPRGPIIVAMKGHSCSGKTTLAREIVRSLRLCRYVSSLLRYDDIRASIQKTLPSSSDNQGLCNDVAYRILWRMASSHLSVYDEKIPRAIVLDSSLPNRGHLERLLGFRKFFDTLEFEPFFLVVECQPRDEVIWREWSESRLASSASPPIDEPSPWEEIQREISEHKEYSMDGALCLTVDTTDSTKSACDHAMDVTFKIMSSRILT</sequence>
<gene>
    <name evidence="1" type="ORF">MLD38_021796</name>
</gene>
<evidence type="ECO:0000313" key="1">
    <source>
        <dbReference type="EMBL" id="KAI4365847.1"/>
    </source>
</evidence>
<evidence type="ECO:0000313" key="2">
    <source>
        <dbReference type="Proteomes" id="UP001057402"/>
    </source>
</evidence>
<reference evidence="2" key="1">
    <citation type="journal article" date="2023" name="Front. Plant Sci.">
        <title>Chromosomal-level genome assembly of Melastoma candidum provides insights into trichome evolution.</title>
        <authorList>
            <person name="Zhong Y."/>
            <person name="Wu W."/>
            <person name="Sun C."/>
            <person name="Zou P."/>
            <person name="Liu Y."/>
            <person name="Dai S."/>
            <person name="Zhou R."/>
        </authorList>
    </citation>
    <scope>NUCLEOTIDE SEQUENCE [LARGE SCALE GENOMIC DNA]</scope>
</reference>
<dbReference type="EMBL" id="CM042885">
    <property type="protein sequence ID" value="KAI4365847.1"/>
    <property type="molecule type" value="Genomic_DNA"/>
</dbReference>
<protein>
    <submittedName>
        <fullName evidence="1">Uncharacterized protein</fullName>
    </submittedName>
</protein>
<dbReference type="Proteomes" id="UP001057402">
    <property type="component" value="Chromosome 6"/>
</dbReference>
<name>A0ACB9QJ00_9MYRT</name>